<dbReference type="Proteomes" id="UP000039660">
    <property type="component" value="Unassembled WGS sequence"/>
</dbReference>
<evidence type="ECO:0000313" key="4">
    <source>
        <dbReference type="Proteomes" id="UP000046176"/>
    </source>
</evidence>
<dbReference type="AlphaFoldDB" id="A0A0T7G186"/>
<evidence type="ECO:0000313" key="3">
    <source>
        <dbReference type="Proteomes" id="UP000039660"/>
    </source>
</evidence>
<name>A0A0T7G186_NEOGA</name>
<dbReference type="EMBL" id="CCRK01000016">
    <property type="protein sequence ID" value="CDZ53447.1"/>
    <property type="molecule type" value="Genomic_DNA"/>
</dbReference>
<organism evidence="1 4">
    <name type="scientific">Neorhizobium galegae bv. officinalis</name>
    <dbReference type="NCBI Taxonomy" id="323656"/>
    <lineage>
        <taxon>Bacteria</taxon>
        <taxon>Pseudomonadati</taxon>
        <taxon>Pseudomonadota</taxon>
        <taxon>Alphaproteobacteria</taxon>
        <taxon>Hyphomicrobiales</taxon>
        <taxon>Rhizobiaceae</taxon>
        <taxon>Rhizobium/Agrobacterium group</taxon>
        <taxon>Neorhizobium</taxon>
    </lineage>
</organism>
<reference evidence="3 4" key="1">
    <citation type="submission" date="2014-08" db="EMBL/GenBank/DDBJ databases">
        <authorList>
            <person name="Chen Y.-H."/>
        </authorList>
    </citation>
    <scope>NUCLEOTIDE SEQUENCE [LARGE SCALE GENOMIC DNA]</scope>
</reference>
<gene>
    <name evidence="1" type="ORF">NGAL_HAMBI1145_56990</name>
    <name evidence="2" type="ORF">NGAL_HAMBI1189_49940</name>
</gene>
<evidence type="ECO:0000313" key="1">
    <source>
        <dbReference type="EMBL" id="CDZ41065.1"/>
    </source>
</evidence>
<proteinExistence type="predicted"/>
<dbReference type="Proteomes" id="UP000046176">
    <property type="component" value="Unassembled WGS sequence"/>
</dbReference>
<evidence type="ECO:0000313" key="2">
    <source>
        <dbReference type="EMBL" id="CDZ53447.1"/>
    </source>
</evidence>
<protein>
    <submittedName>
        <fullName evidence="1">Uncharacterized protein</fullName>
    </submittedName>
</protein>
<dbReference type="EMBL" id="CCRH01000027">
    <property type="protein sequence ID" value="CDZ41065.1"/>
    <property type="molecule type" value="Genomic_DNA"/>
</dbReference>
<accession>A0A0T7G186</accession>
<sequence length="37" mass="4236">MIVNDHPNGKINICVTLKSRKSTRFRKNVAPIVEENL</sequence>